<sequence>MVFIMIGLFAALSFTLSQGMRSGTSQLTDNQAMLAATEMIEYGQKIQQAIKGLMIGNGCADSEISFWYDDNGDGAENSSDLYYNANAPASKKCHLFRPEGGGLYFATPPNNSYSPVSGLVSYDHAITQKYFFDGRRPIMGVGTDAVNTGNDVTLRLQVTQNVCQQINNAFGITNIPLDNWPYFEFPNNINNTAGQAVLDCGGSCTGQRSMCFLQTGGPNQAYQFYYTVLVR</sequence>
<comment type="caution">
    <text evidence="1">The sequence shown here is derived from an EMBL/GenBank/DDBJ whole genome shotgun (WGS) entry which is preliminary data.</text>
</comment>
<protein>
    <submittedName>
        <fullName evidence="1">Uncharacterized protein</fullName>
    </submittedName>
</protein>
<organism evidence="1 2">
    <name type="scientific">Micavibrio aeruginosavorus</name>
    <dbReference type="NCBI Taxonomy" id="349221"/>
    <lineage>
        <taxon>Bacteria</taxon>
        <taxon>Pseudomonadati</taxon>
        <taxon>Bdellovibrionota</taxon>
        <taxon>Bdellovibrionia</taxon>
        <taxon>Bdellovibrionales</taxon>
        <taxon>Pseudobdellovibrionaceae</taxon>
        <taxon>Micavibrio</taxon>
    </lineage>
</organism>
<name>A0A2W5BZI0_9BACT</name>
<dbReference type="Proteomes" id="UP000249557">
    <property type="component" value="Unassembled WGS sequence"/>
</dbReference>
<evidence type="ECO:0000313" key="1">
    <source>
        <dbReference type="EMBL" id="PZO88481.1"/>
    </source>
</evidence>
<dbReference type="AlphaFoldDB" id="A0A2W5BZI0"/>
<dbReference type="EMBL" id="QFNK01000016">
    <property type="protein sequence ID" value="PZO88481.1"/>
    <property type="molecule type" value="Genomic_DNA"/>
</dbReference>
<gene>
    <name evidence="1" type="ORF">DI626_01675</name>
</gene>
<reference evidence="1 2" key="1">
    <citation type="submission" date="2017-08" db="EMBL/GenBank/DDBJ databases">
        <title>Infants hospitalized years apart are colonized by the same room-sourced microbial strains.</title>
        <authorList>
            <person name="Brooks B."/>
            <person name="Olm M.R."/>
            <person name="Firek B.A."/>
            <person name="Baker R."/>
            <person name="Thomas B.C."/>
            <person name="Morowitz M.J."/>
            <person name="Banfield J.F."/>
        </authorList>
    </citation>
    <scope>NUCLEOTIDE SEQUENCE [LARGE SCALE GENOMIC DNA]</scope>
    <source>
        <strain evidence="1">S2_018_000_R2_104</strain>
    </source>
</reference>
<proteinExistence type="predicted"/>
<evidence type="ECO:0000313" key="2">
    <source>
        <dbReference type="Proteomes" id="UP000249557"/>
    </source>
</evidence>
<accession>A0A2W5BZI0</accession>